<dbReference type="RefSeq" id="WP_070404151.1">
    <property type="nucleotide sequence ID" value="NZ_BJVW01000053.1"/>
</dbReference>
<name>A0A1D8UYL1_9PROT</name>
<geneLocation type="plasmid" evidence="3">
    <name>pkb14400_2</name>
</geneLocation>
<proteinExistence type="predicted"/>
<dbReference type="InterPro" id="IPR003615">
    <property type="entry name" value="HNH_nuc"/>
</dbReference>
<dbReference type="Pfam" id="PF13391">
    <property type="entry name" value="HNH_2"/>
    <property type="match status" value="1"/>
</dbReference>
<organism evidence="2 3">
    <name type="scientific">Kozakia baliensis</name>
    <dbReference type="NCBI Taxonomy" id="153496"/>
    <lineage>
        <taxon>Bacteria</taxon>
        <taxon>Pseudomonadati</taxon>
        <taxon>Pseudomonadota</taxon>
        <taxon>Alphaproteobacteria</taxon>
        <taxon>Acetobacterales</taxon>
        <taxon>Acetobacteraceae</taxon>
        <taxon>Kozakia</taxon>
    </lineage>
</organism>
<evidence type="ECO:0000313" key="3">
    <source>
        <dbReference type="Proteomes" id="UP000179145"/>
    </source>
</evidence>
<accession>A0A1D8UYL1</accession>
<evidence type="ECO:0000313" key="2">
    <source>
        <dbReference type="EMBL" id="AOX18702.1"/>
    </source>
</evidence>
<dbReference type="Proteomes" id="UP000179145">
    <property type="component" value="Plasmid pKB14400_2"/>
</dbReference>
<keyword evidence="3" id="KW-1185">Reference proteome</keyword>
<feature type="domain" description="HNH nuclease" evidence="1">
    <location>
        <begin position="156"/>
        <end position="207"/>
    </location>
</feature>
<dbReference type="OrthoDB" id="9811869at2"/>
<sequence>MTKKKTHAFGFSHSALRNQRVYLKVDRKRLADEPKPVKKQPLVVHLDVGQILGFDETRVGKSEPNREYKNDNMSAFRIGAGSKAMGIAVNVEDVYALKELLVLMGWRHPQNQNNAEQDIAEATDLPEQETERQAVIAARRGQGMFRASLDEHWKCCAVTGCATRALLRASHIQPWRDSSNINRLNPYNGLLLAAHLDAAFDQGLISFANDGSILIDEYRLPREQAALIGITSGMRLSHVSPAHHPFLDNHRRLHGFV</sequence>
<evidence type="ECO:0000259" key="1">
    <source>
        <dbReference type="Pfam" id="PF13391"/>
    </source>
</evidence>
<dbReference type="EMBL" id="CP014676">
    <property type="protein sequence ID" value="AOX18702.1"/>
    <property type="molecule type" value="Genomic_DNA"/>
</dbReference>
<protein>
    <recommendedName>
        <fullName evidence="1">HNH nuclease domain-containing protein</fullName>
    </recommendedName>
</protein>
<reference evidence="2 3" key="1">
    <citation type="journal article" date="2016" name="Microb. Cell Fact.">
        <title>Dissection of exopolysaccharide biosynthesis in Kozakia baliensis.</title>
        <authorList>
            <person name="Brandt J.U."/>
            <person name="Jakob F."/>
            <person name="Behr J."/>
            <person name="Geissler A.J."/>
            <person name="Vogel R.F."/>
        </authorList>
    </citation>
    <scope>NUCLEOTIDE SEQUENCE [LARGE SCALE GENOMIC DNA]</scope>
    <source>
        <strain evidence="2 3">DSM 14400</strain>
        <plasmid evidence="3">Plasmid pkb14400_2</plasmid>
    </source>
</reference>
<keyword evidence="2" id="KW-0614">Plasmid</keyword>
<gene>
    <name evidence="2" type="ORF">A0U89_15460</name>
</gene>
<dbReference type="KEGG" id="kba:A0U89_15460"/>
<dbReference type="AlphaFoldDB" id="A0A1D8UYL1"/>